<evidence type="ECO:0000256" key="5">
    <source>
        <dbReference type="ARBA" id="ARBA00022741"/>
    </source>
</evidence>
<keyword evidence="1 10" id="KW-0963">Cytoplasm</keyword>
<comment type="function">
    <text evidence="10">One of several proteins that assist in the late maturation steps of the functional core of the 30S ribosomal subunit. Helps release RbfA from mature subunits. May play a role in the assembly of ribosomal proteins into the subunit. Circularly permuted GTPase that catalyzes slow GTP hydrolysis, GTPase activity is stimulated by the 30S ribosomal subunit.</text>
</comment>
<feature type="domain" description="EngC GTPase" evidence="11">
    <location>
        <begin position="77"/>
        <end position="224"/>
    </location>
</feature>
<sequence>MVFIVLNQGIIVKALSGFYYVKWQDKIIECRARGKLKKDNIKPVVGDKVEFGLISPTTGVIETIQERKNCLIRPSVANIDQLCLTFSAIDPLPDYLLMDRLTVLARKNSLEVTICITKIDLIDKGFLDYISQRFKDTGYTIIGISNKTLEGLDKLKEKLKGKITTLSGPSGAGKSSLINNINPQFKLAVASVSEKTKRGKHTTTFCQLLEVMENSFVVDTPGFTSLELTDFDIYELDKYFPEFIPYLNCRFTSCLHQKEEGCNIKTAVEKGLINPERYNSYLALLEEIRENSQE</sequence>
<keyword evidence="8 10" id="KW-0694">RNA-binding</keyword>
<protein>
    <recommendedName>
        <fullName evidence="10">Small ribosomal subunit biogenesis GTPase RsgA</fullName>
        <ecNumber evidence="10">3.6.1.-</ecNumber>
    </recommendedName>
</protein>
<feature type="binding site" evidence="10">
    <location>
        <position position="262"/>
    </location>
    <ligand>
        <name>Zn(2+)</name>
        <dbReference type="ChEBI" id="CHEBI:29105"/>
    </ligand>
</feature>
<feature type="binding site" evidence="10">
    <location>
        <position position="256"/>
    </location>
    <ligand>
        <name>Zn(2+)</name>
        <dbReference type="ChEBI" id="CHEBI:29105"/>
    </ligand>
</feature>
<evidence type="ECO:0000256" key="7">
    <source>
        <dbReference type="ARBA" id="ARBA00022833"/>
    </source>
</evidence>
<dbReference type="EC" id="3.6.1.-" evidence="10"/>
<keyword evidence="7 10" id="KW-0862">Zinc</keyword>
<dbReference type="InterPro" id="IPR031944">
    <property type="entry name" value="RsgA_N"/>
</dbReference>
<evidence type="ECO:0000259" key="12">
    <source>
        <dbReference type="PROSITE" id="PS51721"/>
    </source>
</evidence>
<dbReference type="HAMAP" id="MF_01820">
    <property type="entry name" value="GTPase_RsgA"/>
    <property type="match status" value="1"/>
</dbReference>
<keyword evidence="14" id="KW-1185">Reference proteome</keyword>
<feature type="binding site" evidence="10">
    <location>
        <begin position="117"/>
        <end position="120"/>
    </location>
    <ligand>
        <name>GTP</name>
        <dbReference type="ChEBI" id="CHEBI:37565"/>
    </ligand>
</feature>
<dbReference type="GO" id="GO:0005525">
    <property type="term" value="F:GTP binding"/>
    <property type="evidence" value="ECO:0007669"/>
    <property type="project" value="UniProtKB-UniRule"/>
</dbReference>
<dbReference type="GO" id="GO:0003924">
    <property type="term" value="F:GTPase activity"/>
    <property type="evidence" value="ECO:0007669"/>
    <property type="project" value="UniProtKB-UniRule"/>
</dbReference>
<dbReference type="InterPro" id="IPR027417">
    <property type="entry name" value="P-loop_NTPase"/>
</dbReference>
<evidence type="ECO:0000259" key="11">
    <source>
        <dbReference type="PROSITE" id="PS50936"/>
    </source>
</evidence>
<evidence type="ECO:0000256" key="8">
    <source>
        <dbReference type="ARBA" id="ARBA00022884"/>
    </source>
</evidence>
<dbReference type="AlphaFoldDB" id="A0A1M6KQ02"/>
<keyword evidence="3 10" id="KW-0479">Metal-binding</keyword>
<keyword evidence="4 10" id="KW-0699">rRNA-binding</keyword>
<reference evidence="14" key="1">
    <citation type="submission" date="2016-11" db="EMBL/GenBank/DDBJ databases">
        <authorList>
            <person name="Varghese N."/>
            <person name="Submissions S."/>
        </authorList>
    </citation>
    <scope>NUCLEOTIDE SEQUENCE [LARGE SCALE GENOMIC DNA]</scope>
    <source>
        <strain evidence="14">DSM 14826</strain>
    </source>
</reference>
<dbReference type="RefSeq" id="WP_159429570.1">
    <property type="nucleotide sequence ID" value="NZ_FRAI01000005.1"/>
</dbReference>
<feature type="binding site" evidence="10">
    <location>
        <position position="249"/>
    </location>
    <ligand>
        <name>Zn(2+)</name>
        <dbReference type="ChEBI" id="CHEBI:29105"/>
    </ligand>
</feature>
<keyword evidence="2 10" id="KW-0690">Ribosome biogenesis</keyword>
<feature type="domain" description="CP-type G" evidence="12">
    <location>
        <begin position="68"/>
        <end position="226"/>
    </location>
</feature>
<dbReference type="CDD" id="cd01854">
    <property type="entry name" value="YjeQ_EngC"/>
    <property type="match status" value="1"/>
</dbReference>
<keyword evidence="9 10" id="KW-0342">GTP-binding</keyword>
<dbReference type="SUPFAM" id="SSF52540">
    <property type="entry name" value="P-loop containing nucleoside triphosphate hydrolases"/>
    <property type="match status" value="1"/>
</dbReference>
<keyword evidence="5 10" id="KW-0547">Nucleotide-binding</keyword>
<evidence type="ECO:0000256" key="6">
    <source>
        <dbReference type="ARBA" id="ARBA00022801"/>
    </source>
</evidence>
<evidence type="ECO:0000256" key="4">
    <source>
        <dbReference type="ARBA" id="ARBA00022730"/>
    </source>
</evidence>
<dbReference type="GO" id="GO:0019843">
    <property type="term" value="F:rRNA binding"/>
    <property type="evidence" value="ECO:0007669"/>
    <property type="project" value="UniProtKB-KW"/>
</dbReference>
<dbReference type="Gene3D" id="3.40.50.300">
    <property type="entry name" value="P-loop containing nucleotide triphosphate hydrolases"/>
    <property type="match status" value="1"/>
</dbReference>
<evidence type="ECO:0000256" key="3">
    <source>
        <dbReference type="ARBA" id="ARBA00022723"/>
    </source>
</evidence>
<dbReference type="GO" id="GO:0042274">
    <property type="term" value="P:ribosomal small subunit biogenesis"/>
    <property type="evidence" value="ECO:0007669"/>
    <property type="project" value="UniProtKB-UniRule"/>
</dbReference>
<dbReference type="EMBL" id="FRAI01000005">
    <property type="protein sequence ID" value="SHJ61073.1"/>
    <property type="molecule type" value="Genomic_DNA"/>
</dbReference>
<dbReference type="CDD" id="cd04466">
    <property type="entry name" value="S1_YloQ_GTPase"/>
    <property type="match status" value="1"/>
</dbReference>
<feature type="binding site" evidence="10">
    <location>
        <position position="254"/>
    </location>
    <ligand>
        <name>Zn(2+)</name>
        <dbReference type="ChEBI" id="CHEBI:29105"/>
    </ligand>
</feature>
<evidence type="ECO:0000313" key="14">
    <source>
        <dbReference type="Proteomes" id="UP000243547"/>
    </source>
</evidence>
<dbReference type="GO" id="GO:0005737">
    <property type="term" value="C:cytoplasm"/>
    <property type="evidence" value="ECO:0007669"/>
    <property type="project" value="UniProtKB-SubCell"/>
</dbReference>
<evidence type="ECO:0000256" key="2">
    <source>
        <dbReference type="ARBA" id="ARBA00022517"/>
    </source>
</evidence>
<gene>
    <name evidence="10" type="primary">rsgA</name>
    <name evidence="13" type="ORF">SAMN02745227_00211</name>
</gene>
<dbReference type="STRING" id="1120989.SAMN02745227_00211"/>
<dbReference type="PANTHER" id="PTHR32120:SF11">
    <property type="entry name" value="SMALL RIBOSOMAL SUBUNIT BIOGENESIS GTPASE RSGA 1, MITOCHONDRIAL-RELATED"/>
    <property type="match status" value="1"/>
</dbReference>
<dbReference type="Gene3D" id="2.40.50.140">
    <property type="entry name" value="Nucleic acid-binding proteins"/>
    <property type="match status" value="1"/>
</dbReference>
<dbReference type="PROSITE" id="PS51721">
    <property type="entry name" value="G_CP"/>
    <property type="match status" value="1"/>
</dbReference>
<dbReference type="InterPro" id="IPR010914">
    <property type="entry name" value="RsgA_GTPase_dom"/>
</dbReference>
<proteinExistence type="inferred from homology"/>
<dbReference type="Proteomes" id="UP000243547">
    <property type="component" value="Unassembled WGS sequence"/>
</dbReference>
<dbReference type="OrthoDB" id="9809485at2"/>
<comment type="similarity">
    <text evidence="10">Belongs to the TRAFAC class YlqF/YawG GTPase family. RsgA subfamily.</text>
</comment>
<dbReference type="Pfam" id="PF16745">
    <property type="entry name" value="RsgA_N"/>
    <property type="match status" value="1"/>
</dbReference>
<evidence type="ECO:0000313" key="13">
    <source>
        <dbReference type="EMBL" id="SHJ61073.1"/>
    </source>
</evidence>
<dbReference type="GO" id="GO:0046872">
    <property type="term" value="F:metal ion binding"/>
    <property type="evidence" value="ECO:0007669"/>
    <property type="project" value="UniProtKB-KW"/>
</dbReference>
<dbReference type="InterPro" id="IPR030378">
    <property type="entry name" value="G_CP_dom"/>
</dbReference>
<organism evidence="13 14">
    <name type="scientific">Anaerobranca californiensis DSM 14826</name>
    <dbReference type="NCBI Taxonomy" id="1120989"/>
    <lineage>
        <taxon>Bacteria</taxon>
        <taxon>Bacillati</taxon>
        <taxon>Bacillota</taxon>
        <taxon>Clostridia</taxon>
        <taxon>Eubacteriales</taxon>
        <taxon>Proteinivoracaceae</taxon>
        <taxon>Anaerobranca</taxon>
    </lineage>
</organism>
<keyword evidence="6 10" id="KW-0378">Hydrolase</keyword>
<evidence type="ECO:0000256" key="1">
    <source>
        <dbReference type="ARBA" id="ARBA00022490"/>
    </source>
</evidence>
<dbReference type="Gene3D" id="1.10.40.50">
    <property type="entry name" value="Probable gtpase engc, domain 3"/>
    <property type="match status" value="1"/>
</dbReference>
<dbReference type="PANTHER" id="PTHR32120">
    <property type="entry name" value="SMALL RIBOSOMAL SUBUNIT BIOGENESIS GTPASE RSGA"/>
    <property type="match status" value="1"/>
</dbReference>
<evidence type="ECO:0000256" key="10">
    <source>
        <dbReference type="HAMAP-Rule" id="MF_01820"/>
    </source>
</evidence>
<dbReference type="SUPFAM" id="SSF50249">
    <property type="entry name" value="Nucleic acid-binding proteins"/>
    <property type="match status" value="1"/>
</dbReference>
<dbReference type="PROSITE" id="PS50936">
    <property type="entry name" value="ENGC_GTPASE"/>
    <property type="match status" value="1"/>
</dbReference>
<feature type="binding site" evidence="10">
    <location>
        <begin position="168"/>
        <end position="176"/>
    </location>
    <ligand>
        <name>GTP</name>
        <dbReference type="ChEBI" id="CHEBI:37565"/>
    </ligand>
</feature>
<name>A0A1M6KQ02_9FIRM</name>
<evidence type="ECO:0000256" key="9">
    <source>
        <dbReference type="ARBA" id="ARBA00023134"/>
    </source>
</evidence>
<comment type="cofactor">
    <cofactor evidence="10">
        <name>Zn(2+)</name>
        <dbReference type="ChEBI" id="CHEBI:29105"/>
    </cofactor>
    <text evidence="10">Binds 1 zinc ion per subunit.</text>
</comment>
<dbReference type="NCBIfam" id="TIGR00157">
    <property type="entry name" value="ribosome small subunit-dependent GTPase A"/>
    <property type="match status" value="1"/>
</dbReference>
<comment type="subcellular location">
    <subcellularLocation>
        <location evidence="10">Cytoplasm</location>
    </subcellularLocation>
</comment>
<comment type="subunit">
    <text evidence="10">Monomer. Associates with 30S ribosomal subunit, binds 16S rRNA.</text>
</comment>
<dbReference type="Pfam" id="PF03193">
    <property type="entry name" value="RsgA_GTPase"/>
    <property type="match status" value="1"/>
</dbReference>
<dbReference type="InterPro" id="IPR012340">
    <property type="entry name" value="NA-bd_OB-fold"/>
</dbReference>
<dbReference type="InterPro" id="IPR004881">
    <property type="entry name" value="Ribosome_biogen_GTPase_RsgA"/>
</dbReference>
<accession>A0A1M6KQ02</accession>